<dbReference type="GO" id="GO:0003824">
    <property type="term" value="F:catalytic activity"/>
    <property type="evidence" value="ECO:0007669"/>
    <property type="project" value="UniProtKB-ARBA"/>
</dbReference>
<dbReference type="PANTHER" id="PTHR43459:SF1">
    <property type="entry name" value="EG:BACN32G11.4 PROTEIN"/>
    <property type="match status" value="1"/>
</dbReference>
<dbReference type="Proteomes" id="UP000183561">
    <property type="component" value="Unassembled WGS sequence"/>
</dbReference>
<comment type="similarity">
    <text evidence="1">Belongs to the enoyl-CoA hydratase/isomerase family.</text>
</comment>
<dbReference type="InterPro" id="IPR014748">
    <property type="entry name" value="Enoyl-CoA_hydra_C"/>
</dbReference>
<dbReference type="InterPro" id="IPR001753">
    <property type="entry name" value="Enoyl-CoA_hydra/iso"/>
</dbReference>
<dbReference type="Gene3D" id="3.90.226.10">
    <property type="entry name" value="2-enoyl-CoA Hydratase, Chain A, domain 1"/>
    <property type="match status" value="1"/>
</dbReference>
<proteinExistence type="inferred from homology"/>
<name>A0A1H5C2E6_9NOCA</name>
<protein>
    <submittedName>
        <fullName evidence="2">Enoyl-CoA hydratase</fullName>
    </submittedName>
</protein>
<dbReference type="AlphaFoldDB" id="A0A1H5C2E6"/>
<dbReference type="PANTHER" id="PTHR43459">
    <property type="entry name" value="ENOYL-COA HYDRATASE"/>
    <property type="match status" value="1"/>
</dbReference>
<dbReference type="CDD" id="cd06558">
    <property type="entry name" value="crotonase-like"/>
    <property type="match status" value="1"/>
</dbReference>
<dbReference type="RefSeq" id="WP_072943215.1">
    <property type="nucleotide sequence ID" value="NZ_FNSV01000005.1"/>
</dbReference>
<accession>A0A1H5C2E6</accession>
<evidence type="ECO:0000256" key="1">
    <source>
        <dbReference type="ARBA" id="ARBA00005254"/>
    </source>
</evidence>
<evidence type="ECO:0000313" key="3">
    <source>
        <dbReference type="Proteomes" id="UP000183561"/>
    </source>
</evidence>
<reference evidence="3" key="1">
    <citation type="submission" date="2016-10" db="EMBL/GenBank/DDBJ databases">
        <authorList>
            <person name="Varghese N."/>
            <person name="Submissions S."/>
        </authorList>
    </citation>
    <scope>NUCLEOTIDE SEQUENCE [LARGE SCALE GENOMIC DNA]</scope>
    <source>
        <strain evidence="3">DSM 44498</strain>
    </source>
</reference>
<evidence type="ECO:0000313" key="2">
    <source>
        <dbReference type="EMBL" id="SED60460.1"/>
    </source>
</evidence>
<keyword evidence="3" id="KW-1185">Reference proteome</keyword>
<dbReference type="OrthoDB" id="4699757at2"/>
<dbReference type="Pfam" id="PF00378">
    <property type="entry name" value="ECH_1"/>
    <property type="match status" value="1"/>
</dbReference>
<gene>
    <name evidence="2" type="ORF">SAMN04490239_8957</name>
</gene>
<organism evidence="2 3">
    <name type="scientific">Rhodococcus koreensis</name>
    <dbReference type="NCBI Taxonomy" id="99653"/>
    <lineage>
        <taxon>Bacteria</taxon>
        <taxon>Bacillati</taxon>
        <taxon>Actinomycetota</taxon>
        <taxon>Actinomycetes</taxon>
        <taxon>Mycobacteriales</taxon>
        <taxon>Nocardiaceae</taxon>
        <taxon>Rhodococcus</taxon>
    </lineage>
</organism>
<dbReference type="InterPro" id="IPR029045">
    <property type="entry name" value="ClpP/crotonase-like_dom_sf"/>
</dbReference>
<dbReference type="EMBL" id="FNSV01000005">
    <property type="protein sequence ID" value="SED60460.1"/>
    <property type="molecule type" value="Genomic_DNA"/>
</dbReference>
<dbReference type="Gene3D" id="1.10.12.10">
    <property type="entry name" value="Lyase 2-enoyl-coa Hydratase, Chain A, domain 2"/>
    <property type="match status" value="1"/>
</dbReference>
<sequence>MGTTAPYDYTHLEIDQRDGVLTVRLDRPDDYNAINHDLHTELIALWGQIRRDRQVRAVVLTGNGRAFSAGGNLKGPRMSAGPELDAFFQDARSIIIELLELPQPIIAAVNGPAIGLGATLALMCDVVYASTDAVIADPHVTVGVVAGDGGVVAWPWLTGMARAKEYLLTGDKVGAVEAERIGLVNRVIEPSALLDQAHALAHRLAESPVRAVQGTKAALNIILRDTANLVLDTALATEKECFASGDHARAVEAFLAERETLKAAARTPA</sequence>
<dbReference type="SUPFAM" id="SSF52096">
    <property type="entry name" value="ClpP/crotonase"/>
    <property type="match status" value="1"/>
</dbReference>